<sequence length="210" mass="21136">MQIAIIGAGNVGSAIARGCVRAGHDVVISATDPAHAEGVAGTVGARAAESNAAAADGADMIVLAVPYPAVSSVAAEIADVVAGRVIIDVTNPMNADFSGLAVTDRSAAEALQESLPQALVVKAFNTVFAANQADPAVDGTQLDGFYAGDDADAKQKVADLLSAIGYRPIDTGALAAARALEHMGFLNISLNAANGWPWRSGWKLVGPTSA</sequence>
<reference evidence="3 4" key="1">
    <citation type="submission" date="2019-03" db="EMBL/GenBank/DDBJ databases">
        <title>Draft genome sequences of novel Actinobacteria.</title>
        <authorList>
            <person name="Sahin N."/>
            <person name="Ay H."/>
            <person name="Saygin H."/>
        </authorList>
    </citation>
    <scope>NUCLEOTIDE SEQUENCE [LARGE SCALE GENOMIC DNA]</scope>
    <source>
        <strain evidence="3 4">DSM 45347</strain>
    </source>
</reference>
<dbReference type="InterPro" id="IPR051267">
    <property type="entry name" value="STEAP_metalloreductase"/>
</dbReference>
<evidence type="ECO:0000259" key="2">
    <source>
        <dbReference type="Pfam" id="PF03807"/>
    </source>
</evidence>
<dbReference type="SUPFAM" id="SSF51735">
    <property type="entry name" value="NAD(P)-binding Rossmann-fold domains"/>
    <property type="match status" value="1"/>
</dbReference>
<name>A0A4R4PB46_9ACTN</name>
<dbReference type="GO" id="GO:0016491">
    <property type="term" value="F:oxidoreductase activity"/>
    <property type="evidence" value="ECO:0007669"/>
    <property type="project" value="UniProtKB-KW"/>
</dbReference>
<dbReference type="InterPro" id="IPR036291">
    <property type="entry name" value="NAD(P)-bd_dom_sf"/>
</dbReference>
<proteinExistence type="predicted"/>
<comment type="caution">
    <text evidence="3">The sequence shown here is derived from an EMBL/GenBank/DDBJ whole genome shotgun (WGS) entry which is preliminary data.</text>
</comment>
<dbReference type="PANTHER" id="PTHR14239:SF10">
    <property type="entry name" value="REDUCTASE"/>
    <property type="match status" value="1"/>
</dbReference>
<dbReference type="PANTHER" id="PTHR14239">
    <property type="entry name" value="DUDULIN-RELATED"/>
    <property type="match status" value="1"/>
</dbReference>
<evidence type="ECO:0000256" key="1">
    <source>
        <dbReference type="ARBA" id="ARBA00023002"/>
    </source>
</evidence>
<dbReference type="AlphaFoldDB" id="A0A4R4PB46"/>
<dbReference type="Proteomes" id="UP000295431">
    <property type="component" value="Unassembled WGS sequence"/>
</dbReference>
<evidence type="ECO:0000313" key="3">
    <source>
        <dbReference type="EMBL" id="TDC18213.1"/>
    </source>
</evidence>
<dbReference type="InterPro" id="IPR028939">
    <property type="entry name" value="P5C_Rdtase_cat_N"/>
</dbReference>
<organism evidence="3 4">
    <name type="scientific">Actinomadura bangladeshensis</name>
    <dbReference type="NCBI Taxonomy" id="453573"/>
    <lineage>
        <taxon>Bacteria</taxon>
        <taxon>Bacillati</taxon>
        <taxon>Actinomycetota</taxon>
        <taxon>Actinomycetes</taxon>
        <taxon>Streptosporangiales</taxon>
        <taxon>Thermomonosporaceae</taxon>
        <taxon>Actinomadura</taxon>
    </lineage>
</organism>
<evidence type="ECO:0000313" key="4">
    <source>
        <dbReference type="Proteomes" id="UP000295431"/>
    </source>
</evidence>
<dbReference type="RefSeq" id="WP_131938174.1">
    <property type="nucleotide sequence ID" value="NZ_BAAAMX010000059.1"/>
</dbReference>
<dbReference type="Gene3D" id="3.40.50.720">
    <property type="entry name" value="NAD(P)-binding Rossmann-like Domain"/>
    <property type="match status" value="1"/>
</dbReference>
<dbReference type="OrthoDB" id="5738121at2"/>
<feature type="domain" description="Pyrroline-5-carboxylate reductase catalytic N-terminal" evidence="2">
    <location>
        <begin position="2"/>
        <end position="92"/>
    </location>
</feature>
<dbReference type="EMBL" id="SMJW01000022">
    <property type="protein sequence ID" value="TDC18213.1"/>
    <property type="molecule type" value="Genomic_DNA"/>
</dbReference>
<gene>
    <name evidence="3" type="ORF">E1284_07035</name>
</gene>
<protein>
    <submittedName>
        <fullName evidence="3">Prephenate dehydrogenase/arogenate dehydrogenase family protein</fullName>
    </submittedName>
</protein>
<keyword evidence="4" id="KW-1185">Reference proteome</keyword>
<keyword evidence="1" id="KW-0560">Oxidoreductase</keyword>
<dbReference type="Pfam" id="PF03807">
    <property type="entry name" value="F420_oxidored"/>
    <property type="match status" value="1"/>
</dbReference>
<accession>A0A4R4PB46</accession>